<evidence type="ECO:0000313" key="3">
    <source>
        <dbReference type="EMBL" id="MBB3205890.1"/>
    </source>
</evidence>
<accession>A0A7W5DWL7</accession>
<name>A0A7W5DWL7_9BACT</name>
<dbReference type="Proteomes" id="UP000536179">
    <property type="component" value="Unassembled WGS sequence"/>
</dbReference>
<dbReference type="InterPro" id="IPR015422">
    <property type="entry name" value="PyrdxlP-dep_Trfase_small"/>
</dbReference>
<gene>
    <name evidence="3" type="ORF">FHS27_001694</name>
</gene>
<feature type="domain" description="Aminotransferase class V" evidence="2">
    <location>
        <begin position="23"/>
        <end position="366"/>
    </location>
</feature>
<keyword evidence="1" id="KW-0663">Pyridoxal phosphate</keyword>
<dbReference type="Gene3D" id="3.40.640.10">
    <property type="entry name" value="Type I PLP-dependent aspartate aminotransferase-like (Major domain)"/>
    <property type="match status" value="1"/>
</dbReference>
<proteinExistence type="predicted"/>
<dbReference type="AlphaFoldDB" id="A0A7W5DWL7"/>
<protein>
    <submittedName>
        <fullName evidence="3">Selenocysteine lyase/cysteine desulfurase</fullName>
    </submittedName>
</protein>
<dbReference type="InterPro" id="IPR000192">
    <property type="entry name" value="Aminotrans_V_dom"/>
</dbReference>
<dbReference type="GO" id="GO:0016829">
    <property type="term" value="F:lyase activity"/>
    <property type="evidence" value="ECO:0007669"/>
    <property type="project" value="UniProtKB-KW"/>
</dbReference>
<dbReference type="InterPro" id="IPR015424">
    <property type="entry name" value="PyrdxlP-dep_Trfase"/>
</dbReference>
<dbReference type="PANTHER" id="PTHR43586">
    <property type="entry name" value="CYSTEINE DESULFURASE"/>
    <property type="match status" value="1"/>
</dbReference>
<dbReference type="EMBL" id="JACHXU010000004">
    <property type="protein sequence ID" value="MBB3205890.1"/>
    <property type="molecule type" value="Genomic_DNA"/>
</dbReference>
<evidence type="ECO:0000256" key="1">
    <source>
        <dbReference type="ARBA" id="ARBA00022898"/>
    </source>
</evidence>
<dbReference type="InterPro" id="IPR015421">
    <property type="entry name" value="PyrdxlP-dep_Trfase_major"/>
</dbReference>
<reference evidence="3 4" key="1">
    <citation type="submission" date="2020-08" db="EMBL/GenBank/DDBJ databases">
        <title>Genomic Encyclopedia of Type Strains, Phase III (KMG-III): the genomes of soil and plant-associated and newly described type strains.</title>
        <authorList>
            <person name="Whitman W."/>
        </authorList>
    </citation>
    <scope>NUCLEOTIDE SEQUENCE [LARGE SCALE GENOMIC DNA]</scope>
    <source>
        <strain evidence="3 4">CECT 8075</strain>
    </source>
</reference>
<dbReference type="Pfam" id="PF00266">
    <property type="entry name" value="Aminotran_5"/>
    <property type="match status" value="1"/>
</dbReference>
<evidence type="ECO:0000259" key="2">
    <source>
        <dbReference type="Pfam" id="PF00266"/>
    </source>
</evidence>
<dbReference type="PANTHER" id="PTHR43586:SF4">
    <property type="entry name" value="ISOPENICILLIN N EPIMERASE"/>
    <property type="match status" value="1"/>
</dbReference>
<organism evidence="3 4">
    <name type="scientific">Aporhodopirellula rubra</name>
    <dbReference type="NCBI Taxonomy" id="980271"/>
    <lineage>
        <taxon>Bacteria</taxon>
        <taxon>Pseudomonadati</taxon>
        <taxon>Planctomycetota</taxon>
        <taxon>Planctomycetia</taxon>
        <taxon>Pirellulales</taxon>
        <taxon>Pirellulaceae</taxon>
        <taxon>Aporhodopirellula</taxon>
    </lineage>
</organism>
<dbReference type="Gene3D" id="3.90.1150.10">
    <property type="entry name" value="Aspartate Aminotransferase, domain 1"/>
    <property type="match status" value="1"/>
</dbReference>
<comment type="caution">
    <text evidence="3">The sequence shown here is derived from an EMBL/GenBank/DDBJ whole genome shotgun (WGS) entry which is preliminary data.</text>
</comment>
<keyword evidence="4" id="KW-1185">Reference proteome</keyword>
<keyword evidence="3" id="KW-0456">Lyase</keyword>
<dbReference type="RefSeq" id="WP_184303853.1">
    <property type="nucleotide sequence ID" value="NZ_JACHXU010000004.1"/>
</dbReference>
<evidence type="ECO:0000313" key="4">
    <source>
        <dbReference type="Proteomes" id="UP000536179"/>
    </source>
</evidence>
<sequence>MSKTIYLNHAGTSWPKPRVVVEAVERAFNTTPDQWLESFERSHTSVCQYFGVANSEQLLLTPGCTSSLATAIANVELPSGSRVVTSGWEHHAVHAPLMKLQDRGYHVDTIAANATTPFDLNELEDILKAGKVGLVAITAACNVTGELLPINDTIALAHRYDVMVLIDAAQIAGWIDLDLDALDADLVAFGGHKAMQSPWGIGGLYVNDSARLRCISSQCELPTNRNTETVRGNLFSKRLEYCDVGSVDQFSLAGLAAATEWLSDSDRQLRLSVARRQTERLRAVLERQDRAVLYGNQHANSRLPTIAFEITNQSSGTIAELLKQQGVIASGGLQCSPQSHRSLGTDQRGVVRLSVGVAQSDSDIDQAIERIDAALKPLGRTA</sequence>
<dbReference type="SUPFAM" id="SSF53383">
    <property type="entry name" value="PLP-dependent transferases"/>
    <property type="match status" value="1"/>
</dbReference>